<comment type="caution">
    <text evidence="5">The sequence shown here is derived from an EMBL/GenBank/DDBJ whole genome shotgun (WGS) entry which is preliminary data.</text>
</comment>
<evidence type="ECO:0000256" key="1">
    <source>
        <dbReference type="ARBA" id="ARBA00010378"/>
    </source>
</evidence>
<name>A0A9X6S646_9LACO</name>
<dbReference type="Gene3D" id="3.40.50.300">
    <property type="entry name" value="P-loop containing nucleotide triphosphate hydrolases"/>
    <property type="match status" value="1"/>
</dbReference>
<dbReference type="GO" id="GO:0005524">
    <property type="term" value="F:ATP binding"/>
    <property type="evidence" value="ECO:0007669"/>
    <property type="project" value="UniProtKB-KW"/>
</dbReference>
<dbReference type="SUPFAM" id="SSF52540">
    <property type="entry name" value="P-loop containing nucleoside triphosphate hydrolases"/>
    <property type="match status" value="1"/>
</dbReference>
<dbReference type="GO" id="GO:0016887">
    <property type="term" value="F:ATP hydrolysis activity"/>
    <property type="evidence" value="ECO:0007669"/>
    <property type="project" value="InterPro"/>
</dbReference>
<evidence type="ECO:0000256" key="2">
    <source>
        <dbReference type="ARBA" id="ARBA00022741"/>
    </source>
</evidence>
<dbReference type="PRINTS" id="PR00819">
    <property type="entry name" value="CBXCFQXSUPER"/>
</dbReference>
<comment type="similarity">
    <text evidence="1">Belongs to the CbxX/CfxQ family.</text>
</comment>
<keyword evidence="2" id="KW-0547">Nucleotide-binding</keyword>
<evidence type="ECO:0000313" key="5">
    <source>
        <dbReference type="EMBL" id="PAY49635.1"/>
    </source>
</evidence>
<sequence>MEKMTEKQRMFCSIYPYTTKYIEAFNNEYSDNNLRDEVIDYLNKVIHKFSNSSVSQSIDINICLVSNGKEQSEVFLDILYKLIKVLNPSFGDKIYIMPDQYEYLESVENNAFIIIQDAKSAFGGDLPEDRRGYKIDYKNYIMEILERADSQKIILLEDTEENISYINSLEGVKNNLTNYFVIRDLTIEEAINYGKSLLYNQSLSLEDDILYGNVLKSYVQKSKHLTKLVVERFNKKILNSFAKNSRMSNVIDKKSILDATSVYNPKLVKQILDELDSLQGLDNVKQQIHEICEAVEVSQANIGNMELSRRHHMIFEGPPGTGKTTVARIVARLFYALGILENTTVIETKRNELEGKWVGDLSGKINEKVDSALGGVLFIDEAHQLYNKEDPYDKGKQVIQAFVPRLENDGEKFIAIIAGYTKEMEEFLKFDPGLASRFQHKIIFESYKPQVVAQIVVNILKKNKIEFNEKYVKAVAINLYDQIPDDKKSNARWARNYAQKLIEKQLSYCAKHPQFPRNRLFNDVLRDSVNWQIGGLDYDCRIRNNKWLWSSSGC</sequence>
<organism evidence="5 6">
    <name type="scientific">Ligilactobacillus salivarius</name>
    <dbReference type="NCBI Taxonomy" id="1624"/>
    <lineage>
        <taxon>Bacteria</taxon>
        <taxon>Bacillati</taxon>
        <taxon>Bacillota</taxon>
        <taxon>Bacilli</taxon>
        <taxon>Lactobacillales</taxon>
        <taxon>Lactobacillaceae</taxon>
        <taxon>Ligilactobacillus</taxon>
    </lineage>
</organism>
<protein>
    <submittedName>
        <fullName evidence="5">AAA family ATPase</fullName>
    </submittedName>
</protein>
<dbReference type="AlphaFoldDB" id="A0A9X6S646"/>
<dbReference type="InterPro" id="IPR027417">
    <property type="entry name" value="P-loop_NTPase"/>
</dbReference>
<evidence type="ECO:0000259" key="4">
    <source>
        <dbReference type="SMART" id="SM00382"/>
    </source>
</evidence>
<dbReference type="CDD" id="cd00009">
    <property type="entry name" value="AAA"/>
    <property type="match status" value="1"/>
</dbReference>
<dbReference type="PANTHER" id="PTHR43392">
    <property type="entry name" value="AAA-TYPE ATPASE FAMILY PROTEIN / ANKYRIN REPEAT FAMILY PROTEIN"/>
    <property type="match status" value="1"/>
</dbReference>
<dbReference type="Pfam" id="PF00004">
    <property type="entry name" value="AAA"/>
    <property type="match status" value="1"/>
</dbReference>
<gene>
    <name evidence="5" type="ORF">A8C52_04295</name>
</gene>
<dbReference type="InterPro" id="IPR050773">
    <property type="entry name" value="CbxX/CfxQ_RuBisCO_ESX"/>
</dbReference>
<accession>A0A9X6S646</accession>
<evidence type="ECO:0000256" key="3">
    <source>
        <dbReference type="ARBA" id="ARBA00022840"/>
    </source>
</evidence>
<evidence type="ECO:0000313" key="6">
    <source>
        <dbReference type="Proteomes" id="UP000218139"/>
    </source>
</evidence>
<dbReference type="PANTHER" id="PTHR43392:SF2">
    <property type="entry name" value="AAA-TYPE ATPASE FAMILY PROTEIN _ ANKYRIN REPEAT FAMILY PROTEIN"/>
    <property type="match status" value="1"/>
</dbReference>
<dbReference type="InterPro" id="IPR003959">
    <property type="entry name" value="ATPase_AAA_core"/>
</dbReference>
<feature type="domain" description="AAA+ ATPase" evidence="4">
    <location>
        <begin position="309"/>
        <end position="448"/>
    </location>
</feature>
<dbReference type="InterPro" id="IPR003593">
    <property type="entry name" value="AAA+_ATPase"/>
</dbReference>
<dbReference type="FunFam" id="3.40.50.300:FF:000216">
    <property type="entry name" value="Type VII secretion ATPase EccA"/>
    <property type="match status" value="1"/>
</dbReference>
<dbReference type="Proteomes" id="UP000218139">
    <property type="component" value="Unassembled WGS sequence"/>
</dbReference>
<dbReference type="RefSeq" id="WP_095759411.1">
    <property type="nucleotide sequence ID" value="NZ_LXZO01000033.1"/>
</dbReference>
<keyword evidence="3" id="KW-0067">ATP-binding</keyword>
<dbReference type="SMART" id="SM00382">
    <property type="entry name" value="AAA"/>
    <property type="match status" value="1"/>
</dbReference>
<dbReference type="EMBL" id="LXZO01000033">
    <property type="protein sequence ID" value="PAY49635.1"/>
    <property type="molecule type" value="Genomic_DNA"/>
</dbReference>
<proteinExistence type="inferred from homology"/>
<dbReference type="InterPro" id="IPR000641">
    <property type="entry name" value="CbxX/CfxQ"/>
</dbReference>
<reference evidence="5 6" key="1">
    <citation type="submission" date="2016-05" db="EMBL/GenBank/DDBJ databases">
        <authorList>
            <person name="Lee J.-Y."/>
            <person name="Kim E.B."/>
            <person name="Choi Y.-J."/>
        </authorList>
    </citation>
    <scope>NUCLEOTIDE SEQUENCE [LARGE SCALE GENOMIC DNA]</scope>
    <source>
        <strain evidence="5 6">KLA006</strain>
    </source>
</reference>